<accession>W2SBU8</accession>
<reference evidence="1 2" key="1">
    <citation type="submission" date="2013-03" db="EMBL/GenBank/DDBJ databases">
        <title>The Genome Sequence of Phialophora europaea CBS 101466.</title>
        <authorList>
            <consortium name="The Broad Institute Genomics Platform"/>
            <person name="Cuomo C."/>
            <person name="de Hoog S."/>
            <person name="Gorbushina A."/>
            <person name="Walker B."/>
            <person name="Young S.K."/>
            <person name="Zeng Q."/>
            <person name="Gargeya S."/>
            <person name="Fitzgerald M."/>
            <person name="Haas B."/>
            <person name="Abouelleil A."/>
            <person name="Allen A.W."/>
            <person name="Alvarado L."/>
            <person name="Arachchi H.M."/>
            <person name="Berlin A.M."/>
            <person name="Chapman S.B."/>
            <person name="Gainer-Dewar J."/>
            <person name="Goldberg J."/>
            <person name="Griggs A."/>
            <person name="Gujja S."/>
            <person name="Hansen M."/>
            <person name="Howarth C."/>
            <person name="Imamovic A."/>
            <person name="Ireland A."/>
            <person name="Larimer J."/>
            <person name="McCowan C."/>
            <person name="Murphy C."/>
            <person name="Pearson M."/>
            <person name="Poon T.W."/>
            <person name="Priest M."/>
            <person name="Roberts A."/>
            <person name="Saif S."/>
            <person name="Shea T."/>
            <person name="Sisk P."/>
            <person name="Sykes S."/>
            <person name="Wortman J."/>
            <person name="Nusbaum C."/>
            <person name="Birren B."/>
        </authorList>
    </citation>
    <scope>NUCLEOTIDE SEQUENCE [LARGE SCALE GENOMIC DNA]</scope>
    <source>
        <strain evidence="1 2">CBS 101466</strain>
    </source>
</reference>
<evidence type="ECO:0000313" key="1">
    <source>
        <dbReference type="EMBL" id="ETN46182.1"/>
    </source>
</evidence>
<dbReference type="VEuPathDB" id="FungiDB:HMPREF1541_00366"/>
<sequence length="59" mass="6375">MHTLLSTGALLTPGTARWLAEAFGPTLTAAERQMLEKFVKFHEVEKMVDGSSGKGDAKL</sequence>
<dbReference type="AlphaFoldDB" id="W2SBU8"/>
<organism evidence="1 2">
    <name type="scientific">Cyphellophora europaea (strain CBS 101466)</name>
    <name type="common">Phialophora europaea</name>
    <dbReference type="NCBI Taxonomy" id="1220924"/>
    <lineage>
        <taxon>Eukaryota</taxon>
        <taxon>Fungi</taxon>
        <taxon>Dikarya</taxon>
        <taxon>Ascomycota</taxon>
        <taxon>Pezizomycotina</taxon>
        <taxon>Eurotiomycetes</taxon>
        <taxon>Chaetothyriomycetidae</taxon>
        <taxon>Chaetothyriales</taxon>
        <taxon>Cyphellophoraceae</taxon>
        <taxon>Cyphellophora</taxon>
    </lineage>
</organism>
<dbReference type="HOGENOM" id="CLU_2960685_0_0_1"/>
<dbReference type="EMBL" id="KB822711">
    <property type="protein sequence ID" value="ETN46182.1"/>
    <property type="molecule type" value="Genomic_DNA"/>
</dbReference>
<gene>
    <name evidence="1" type="ORF">HMPREF1541_00366</name>
</gene>
<keyword evidence="2" id="KW-1185">Reference proteome</keyword>
<proteinExistence type="predicted"/>
<evidence type="ECO:0000313" key="2">
    <source>
        <dbReference type="Proteomes" id="UP000030752"/>
    </source>
</evidence>
<protein>
    <submittedName>
        <fullName evidence="1">Uncharacterized protein</fullName>
    </submittedName>
</protein>
<dbReference type="RefSeq" id="XP_008710894.1">
    <property type="nucleotide sequence ID" value="XM_008712672.1"/>
</dbReference>
<dbReference type="Proteomes" id="UP000030752">
    <property type="component" value="Unassembled WGS sequence"/>
</dbReference>
<dbReference type="GeneID" id="19967705"/>
<name>W2SBU8_CYPE1</name>
<dbReference type="InParanoid" id="W2SBU8"/>